<gene>
    <name evidence="2" type="ORF">E3A20_10820</name>
</gene>
<reference evidence="2 3" key="2">
    <citation type="submission" date="2019-08" db="EMBL/GenBank/DDBJ databases">
        <authorList>
            <person name="Henke P."/>
        </authorList>
    </citation>
    <scope>NUCLEOTIDE SEQUENCE [LARGE SCALE GENOMIC DNA]</scope>
    <source>
        <strain evidence="2">Phe10_nw2017</strain>
    </source>
</reference>
<dbReference type="Gene3D" id="3.40.50.1820">
    <property type="entry name" value="alpha/beta hydrolase"/>
    <property type="match status" value="1"/>
</dbReference>
<dbReference type="GO" id="GO:0016787">
    <property type="term" value="F:hydrolase activity"/>
    <property type="evidence" value="ECO:0007669"/>
    <property type="project" value="InterPro"/>
</dbReference>
<sequence length="251" mass="26380">MVALHQTTNVSIDEIAGVSGPAAMQIGLKLAQRGFIIFCPRCFLWQDAVSLHDAVRQHRSRHPETLGMAKMLYDATRAVDPLSALPQVDEQRISTIGHSLGAKEVLYLAAFDERVRAAVSCEGGLGFRSTNWDADWYLGPAIRDPQFELNHHQLLALAAPRPLLVVGGESGPGGGGRRAFVGAAECGTAGLESVSATGSSGVAESSPGARDPGCVVRAYGGVADGLCRVVTSRMLDHFAGSAGAVLRMAMT</sequence>
<proteinExistence type="predicted"/>
<evidence type="ECO:0000313" key="2">
    <source>
        <dbReference type="EMBL" id="TWW09791.1"/>
    </source>
</evidence>
<dbReference type="Proteomes" id="UP000321083">
    <property type="component" value="Unassembled WGS sequence"/>
</dbReference>
<dbReference type="SUPFAM" id="SSF53474">
    <property type="entry name" value="alpha/beta-Hydrolases"/>
    <property type="match status" value="1"/>
</dbReference>
<accession>A0A5C6MA27</accession>
<name>A0A5C6MA27_9PLAN</name>
<evidence type="ECO:0000259" key="1">
    <source>
        <dbReference type="Pfam" id="PF01738"/>
    </source>
</evidence>
<feature type="domain" description="Dienelactone hydrolase" evidence="1">
    <location>
        <begin position="12"/>
        <end position="123"/>
    </location>
</feature>
<dbReference type="EMBL" id="SRHE01000177">
    <property type="protein sequence ID" value="TWW09791.1"/>
    <property type="molecule type" value="Genomic_DNA"/>
</dbReference>
<reference evidence="2 3" key="1">
    <citation type="submission" date="2019-08" db="EMBL/GenBank/DDBJ databases">
        <title>100 year-old enigma solved: identification of Planctomyces bekefii, the type genus and species of the phylum Planctomycetes.</title>
        <authorList>
            <person name="Svetlana D.N."/>
            <person name="Overmann J."/>
        </authorList>
    </citation>
    <scope>NUCLEOTIDE SEQUENCE [LARGE SCALE GENOMIC DNA]</scope>
    <source>
        <strain evidence="2">Phe10_nw2017</strain>
    </source>
</reference>
<dbReference type="PANTHER" id="PTHR22946">
    <property type="entry name" value="DIENELACTONE HYDROLASE DOMAIN-CONTAINING PROTEIN-RELATED"/>
    <property type="match status" value="1"/>
</dbReference>
<evidence type="ECO:0000313" key="3">
    <source>
        <dbReference type="Proteomes" id="UP000321083"/>
    </source>
</evidence>
<organism evidence="2 3">
    <name type="scientific">Planctomyces bekefii</name>
    <dbReference type="NCBI Taxonomy" id="1653850"/>
    <lineage>
        <taxon>Bacteria</taxon>
        <taxon>Pseudomonadati</taxon>
        <taxon>Planctomycetota</taxon>
        <taxon>Planctomycetia</taxon>
        <taxon>Planctomycetales</taxon>
        <taxon>Planctomycetaceae</taxon>
        <taxon>Planctomyces</taxon>
    </lineage>
</organism>
<dbReference type="InterPro" id="IPR050261">
    <property type="entry name" value="FrsA_esterase"/>
</dbReference>
<dbReference type="Pfam" id="PF01738">
    <property type="entry name" value="DLH"/>
    <property type="match status" value="1"/>
</dbReference>
<protein>
    <recommendedName>
        <fullName evidence="1">Dienelactone hydrolase domain-containing protein</fullName>
    </recommendedName>
</protein>
<dbReference type="InterPro" id="IPR002925">
    <property type="entry name" value="Dienelactn_hydro"/>
</dbReference>
<comment type="caution">
    <text evidence="2">The sequence shown here is derived from an EMBL/GenBank/DDBJ whole genome shotgun (WGS) entry which is preliminary data.</text>
</comment>
<dbReference type="AlphaFoldDB" id="A0A5C6MA27"/>
<dbReference type="InterPro" id="IPR029058">
    <property type="entry name" value="AB_hydrolase_fold"/>
</dbReference>
<keyword evidence="3" id="KW-1185">Reference proteome</keyword>